<evidence type="ECO:0000313" key="10">
    <source>
        <dbReference type="Proteomes" id="UP001055172"/>
    </source>
</evidence>
<evidence type="ECO:0000259" key="8">
    <source>
        <dbReference type="Pfam" id="PF02776"/>
    </source>
</evidence>
<proteinExistence type="inferred from homology"/>
<gene>
    <name evidence="9" type="ORF">ColLi_11396</name>
</gene>
<dbReference type="PANTHER" id="PTHR43452:SF11">
    <property type="entry name" value="PYRUVATE DECARBOXYLASE"/>
    <property type="match status" value="1"/>
</dbReference>
<keyword evidence="4" id="KW-0210">Decarboxylase</keyword>
<dbReference type="InterPro" id="IPR029061">
    <property type="entry name" value="THDP-binding"/>
</dbReference>
<sequence>MAPLIDLLDYLCRRLAEIGLRSVHGVPGDYNLAILDYLESTGIHWVGNANELNSGYAADAYARIKSIGALFTSSGVGEPSAINVIGGAYAEKPPVVHIVETPPITTQRAGACLHYSLGDGNFRVFATMYKHVTVAQANLVDVEVAPALLIDATLKECLRQSRPMYIEIPTDMA</sequence>
<evidence type="ECO:0000256" key="4">
    <source>
        <dbReference type="ARBA" id="ARBA00022793"/>
    </source>
</evidence>
<dbReference type="Pfam" id="PF02776">
    <property type="entry name" value="TPP_enzyme_N"/>
    <property type="match status" value="1"/>
</dbReference>
<dbReference type="PANTHER" id="PTHR43452">
    <property type="entry name" value="PYRUVATE DECARBOXYLASE"/>
    <property type="match status" value="1"/>
</dbReference>
<dbReference type="AlphaFoldDB" id="A0AA37LYJ2"/>
<feature type="domain" description="Thiamine pyrophosphate enzyme N-terminal TPP-binding" evidence="8">
    <location>
        <begin position="8"/>
        <end position="108"/>
    </location>
</feature>
<evidence type="ECO:0000256" key="1">
    <source>
        <dbReference type="ARBA" id="ARBA00001964"/>
    </source>
</evidence>
<evidence type="ECO:0000256" key="5">
    <source>
        <dbReference type="ARBA" id="ARBA00022842"/>
    </source>
</evidence>
<comment type="similarity">
    <text evidence="2">Belongs to the TPP enzyme family.</text>
</comment>
<dbReference type="Gene3D" id="3.40.50.970">
    <property type="match status" value="1"/>
</dbReference>
<dbReference type="GO" id="GO:0004737">
    <property type="term" value="F:pyruvate decarboxylase activity"/>
    <property type="evidence" value="ECO:0007669"/>
    <property type="project" value="TreeGrafter"/>
</dbReference>
<comment type="cofactor">
    <cofactor evidence="1">
        <name>thiamine diphosphate</name>
        <dbReference type="ChEBI" id="CHEBI:58937"/>
    </cofactor>
</comment>
<organism evidence="9 10">
    <name type="scientific">Colletotrichum liriopes</name>
    <dbReference type="NCBI Taxonomy" id="708192"/>
    <lineage>
        <taxon>Eukaryota</taxon>
        <taxon>Fungi</taxon>
        <taxon>Dikarya</taxon>
        <taxon>Ascomycota</taxon>
        <taxon>Pezizomycotina</taxon>
        <taxon>Sordariomycetes</taxon>
        <taxon>Hypocreomycetidae</taxon>
        <taxon>Glomerellales</taxon>
        <taxon>Glomerellaceae</taxon>
        <taxon>Colletotrichum</taxon>
        <taxon>Colletotrichum spaethianum species complex</taxon>
    </lineage>
</organism>
<dbReference type="CDD" id="cd07038">
    <property type="entry name" value="TPP_PYR_PDC_IPDC_like"/>
    <property type="match status" value="1"/>
</dbReference>
<dbReference type="Proteomes" id="UP001055172">
    <property type="component" value="Unassembled WGS sequence"/>
</dbReference>
<keyword evidence="10" id="KW-1185">Reference proteome</keyword>
<keyword evidence="5" id="KW-0460">Magnesium</keyword>
<evidence type="ECO:0000256" key="3">
    <source>
        <dbReference type="ARBA" id="ARBA00022723"/>
    </source>
</evidence>
<dbReference type="GO" id="GO:0046872">
    <property type="term" value="F:metal ion binding"/>
    <property type="evidence" value="ECO:0007669"/>
    <property type="project" value="UniProtKB-KW"/>
</dbReference>
<protein>
    <submittedName>
        <fullName evidence="9">Pyruvate decarboxylase</fullName>
    </submittedName>
</protein>
<dbReference type="EMBL" id="BPPX01000033">
    <property type="protein sequence ID" value="GJC88558.1"/>
    <property type="molecule type" value="Genomic_DNA"/>
</dbReference>
<comment type="caution">
    <text evidence="9">The sequence shown here is derived from an EMBL/GenBank/DDBJ whole genome shotgun (WGS) entry which is preliminary data.</text>
</comment>
<accession>A0AA37LYJ2</accession>
<evidence type="ECO:0000256" key="7">
    <source>
        <dbReference type="ARBA" id="ARBA00023239"/>
    </source>
</evidence>
<keyword evidence="7" id="KW-0456">Lyase</keyword>
<dbReference type="SUPFAM" id="SSF52518">
    <property type="entry name" value="Thiamin diphosphate-binding fold (THDP-binding)"/>
    <property type="match status" value="1"/>
</dbReference>
<evidence type="ECO:0000256" key="2">
    <source>
        <dbReference type="ARBA" id="ARBA00007812"/>
    </source>
</evidence>
<dbReference type="GO" id="GO:0005829">
    <property type="term" value="C:cytosol"/>
    <property type="evidence" value="ECO:0007669"/>
    <property type="project" value="TreeGrafter"/>
</dbReference>
<dbReference type="GO" id="GO:0030976">
    <property type="term" value="F:thiamine pyrophosphate binding"/>
    <property type="evidence" value="ECO:0007669"/>
    <property type="project" value="InterPro"/>
</dbReference>
<reference evidence="9 10" key="1">
    <citation type="submission" date="2021-07" db="EMBL/GenBank/DDBJ databases">
        <title>Genome data of Colletotrichum spaethianum.</title>
        <authorList>
            <person name="Utami Y.D."/>
            <person name="Hiruma K."/>
        </authorList>
    </citation>
    <scope>NUCLEOTIDE SEQUENCE [LARGE SCALE GENOMIC DNA]</scope>
    <source>
        <strain evidence="9 10">MAFF 242679</strain>
    </source>
</reference>
<evidence type="ECO:0000313" key="9">
    <source>
        <dbReference type="EMBL" id="GJC88558.1"/>
    </source>
</evidence>
<dbReference type="GO" id="GO:0000949">
    <property type="term" value="P:aromatic amino acid family catabolic process to alcohol via Ehrlich pathway"/>
    <property type="evidence" value="ECO:0007669"/>
    <property type="project" value="TreeGrafter"/>
</dbReference>
<keyword evidence="6" id="KW-0786">Thiamine pyrophosphate</keyword>
<keyword evidence="9" id="KW-0670">Pyruvate</keyword>
<keyword evidence="3" id="KW-0479">Metal-binding</keyword>
<evidence type="ECO:0000256" key="6">
    <source>
        <dbReference type="ARBA" id="ARBA00023052"/>
    </source>
</evidence>
<dbReference type="InterPro" id="IPR012110">
    <property type="entry name" value="PDC/IPDC-like"/>
</dbReference>
<dbReference type="GO" id="GO:0005634">
    <property type="term" value="C:nucleus"/>
    <property type="evidence" value="ECO:0007669"/>
    <property type="project" value="TreeGrafter"/>
</dbReference>
<dbReference type="InterPro" id="IPR047213">
    <property type="entry name" value="TPP_PYR_PDC_IPDC-like"/>
</dbReference>
<dbReference type="InterPro" id="IPR012001">
    <property type="entry name" value="Thiamin_PyroP_enz_TPP-bd_dom"/>
</dbReference>
<name>A0AA37LYJ2_9PEZI</name>